<gene>
    <name evidence="2" type="ORF">ABL78_1635</name>
</gene>
<protein>
    <recommendedName>
        <fullName evidence="1">C2H2-type domain-containing protein</fullName>
    </recommendedName>
</protein>
<evidence type="ECO:0000313" key="2">
    <source>
        <dbReference type="EMBL" id="KPI89302.1"/>
    </source>
</evidence>
<feature type="domain" description="C2H2-type" evidence="1">
    <location>
        <begin position="122"/>
        <end position="147"/>
    </location>
</feature>
<comment type="caution">
    <text evidence="2">The sequence shown here is derived from an EMBL/GenBank/DDBJ whole genome shotgun (WGS) entry which is preliminary data.</text>
</comment>
<proteinExistence type="predicted"/>
<dbReference type="InterPro" id="IPR013087">
    <property type="entry name" value="Znf_C2H2_type"/>
</dbReference>
<feature type="domain" description="C2H2-type" evidence="1">
    <location>
        <begin position="21"/>
        <end position="46"/>
    </location>
</feature>
<sequence>MKAKALQRKQRAVAAQGEGSWRCTVCTTARAFDTELDLEQHKSSKHSGAVQFSPTLYARVHEQIEEPVSPTSGDALEAAVEAMTLHEDCYCSVCGLQYKTPAAYEEHLNYLSPLSGGVETCVTCNACEPPKHFTDWRGLEQHRSSKHRSA</sequence>
<feature type="domain" description="C2H2-type" evidence="1">
    <location>
        <begin position="89"/>
        <end position="109"/>
    </location>
</feature>
<evidence type="ECO:0000313" key="3">
    <source>
        <dbReference type="Proteomes" id="UP000038009"/>
    </source>
</evidence>
<dbReference type="AlphaFoldDB" id="A0A0N1I8P6"/>
<evidence type="ECO:0000259" key="1">
    <source>
        <dbReference type="SMART" id="SM00355"/>
    </source>
</evidence>
<reference evidence="2 3" key="1">
    <citation type="journal article" date="2015" name="PLoS Pathog.">
        <title>Leptomonas seymouri: Adaptations to the Dixenous Life Cycle Analyzed by Genome Sequencing, Transcriptome Profiling and Co-infection with Leishmania donovani.</title>
        <authorList>
            <person name="Kraeva N."/>
            <person name="Butenko A."/>
            <person name="Hlavacova J."/>
            <person name="Kostygov A."/>
            <person name="Myskova J."/>
            <person name="Grybchuk D."/>
            <person name="Lestinova T."/>
            <person name="Votypka J."/>
            <person name="Volf P."/>
            <person name="Opperdoes F."/>
            <person name="Flegontov P."/>
            <person name="Lukes J."/>
            <person name="Yurchenko V."/>
        </authorList>
    </citation>
    <scope>NUCLEOTIDE SEQUENCE [LARGE SCALE GENOMIC DNA]</scope>
    <source>
        <strain evidence="2 3">ATCC 30220</strain>
    </source>
</reference>
<dbReference type="SMART" id="SM00355">
    <property type="entry name" value="ZnF_C2H2"/>
    <property type="match status" value="3"/>
</dbReference>
<organism evidence="2 3">
    <name type="scientific">Leptomonas seymouri</name>
    <dbReference type="NCBI Taxonomy" id="5684"/>
    <lineage>
        <taxon>Eukaryota</taxon>
        <taxon>Discoba</taxon>
        <taxon>Euglenozoa</taxon>
        <taxon>Kinetoplastea</taxon>
        <taxon>Metakinetoplastina</taxon>
        <taxon>Trypanosomatida</taxon>
        <taxon>Trypanosomatidae</taxon>
        <taxon>Leishmaniinae</taxon>
        <taxon>Leptomonas</taxon>
    </lineage>
</organism>
<dbReference type="VEuPathDB" id="TriTrypDB:Lsey_0027_0530"/>
<name>A0A0N1I8P6_LEPSE</name>
<dbReference type="Proteomes" id="UP000038009">
    <property type="component" value="Unassembled WGS sequence"/>
</dbReference>
<dbReference type="EMBL" id="LJSK01000027">
    <property type="protein sequence ID" value="KPI89302.1"/>
    <property type="molecule type" value="Genomic_DNA"/>
</dbReference>
<accession>A0A0N1I8P6</accession>
<keyword evidence="3" id="KW-1185">Reference proteome</keyword>